<proteinExistence type="inferred from homology"/>
<feature type="transmembrane region" description="Helical" evidence="9">
    <location>
        <begin position="43"/>
        <end position="60"/>
    </location>
</feature>
<comment type="similarity">
    <text evidence="1">Belongs to the peroxin-13 family.</text>
</comment>
<dbReference type="Gramene" id="EOY04773">
    <property type="protein sequence ID" value="EOY04773"/>
    <property type="gene ID" value="TCM_019948"/>
</dbReference>
<evidence type="ECO:0000313" key="11">
    <source>
        <dbReference type="Proteomes" id="UP000026915"/>
    </source>
</evidence>
<sequence length="89" mass="9665">MYGGGLYDSSVGGPMGGYGMSMSGPYGARDPNNPYGAPPSPPGFWISVLQVVQGMVNVFGRTSFLIDQNTRAFHMFINFLMALVYRMES</sequence>
<evidence type="ECO:0000256" key="3">
    <source>
        <dbReference type="ARBA" id="ARBA00022927"/>
    </source>
</evidence>
<dbReference type="InParanoid" id="A0A061EJG3"/>
<dbReference type="AlphaFoldDB" id="A0A061EJG3"/>
<keyword evidence="2" id="KW-0813">Transport</keyword>
<protein>
    <recommendedName>
        <fullName evidence="7">Peroxin-13</fullName>
    </recommendedName>
</protein>
<dbReference type="InterPro" id="IPR035463">
    <property type="entry name" value="Pex13"/>
</dbReference>
<evidence type="ECO:0000256" key="2">
    <source>
        <dbReference type="ARBA" id="ARBA00022448"/>
    </source>
</evidence>
<dbReference type="STRING" id="3641.A0A061EJG3"/>
<keyword evidence="9" id="KW-1133">Transmembrane helix</keyword>
<keyword evidence="5 9" id="KW-0472">Membrane</keyword>
<reference evidence="10 11" key="1">
    <citation type="journal article" date="2013" name="Genome Biol.">
        <title>The genome sequence of the most widely cultivated cacao type and its use to identify candidate genes regulating pod color.</title>
        <authorList>
            <person name="Motamayor J.C."/>
            <person name="Mockaitis K."/>
            <person name="Schmutz J."/>
            <person name="Haiminen N."/>
            <person name="Iii D.L."/>
            <person name="Cornejo O."/>
            <person name="Findley S.D."/>
            <person name="Zheng P."/>
            <person name="Utro F."/>
            <person name="Royaert S."/>
            <person name="Saski C."/>
            <person name="Jenkins J."/>
            <person name="Podicheti R."/>
            <person name="Zhao M."/>
            <person name="Scheffler B.E."/>
            <person name="Stack J.C."/>
            <person name="Feltus F.A."/>
            <person name="Mustiga G.M."/>
            <person name="Amores F."/>
            <person name="Phillips W."/>
            <person name="Marelli J.P."/>
            <person name="May G.D."/>
            <person name="Shapiro H."/>
            <person name="Ma J."/>
            <person name="Bustamante C.D."/>
            <person name="Schnell R.J."/>
            <person name="Main D."/>
            <person name="Gilbert D."/>
            <person name="Parida L."/>
            <person name="Kuhn D.N."/>
        </authorList>
    </citation>
    <scope>NUCLEOTIDE SEQUENCE [LARGE SCALE GENOMIC DNA]</scope>
    <source>
        <strain evidence="11">cv. Matina 1-6</strain>
    </source>
</reference>
<dbReference type="EMBL" id="CM001882">
    <property type="protein sequence ID" value="EOY04773.1"/>
    <property type="molecule type" value="Genomic_DNA"/>
</dbReference>
<keyword evidence="11" id="KW-1185">Reference proteome</keyword>
<name>A0A061EJG3_THECC</name>
<evidence type="ECO:0000256" key="4">
    <source>
        <dbReference type="ARBA" id="ARBA00023010"/>
    </source>
</evidence>
<evidence type="ECO:0000256" key="8">
    <source>
        <dbReference type="ARBA" id="ARBA00046271"/>
    </source>
</evidence>
<dbReference type="GO" id="GO:0005778">
    <property type="term" value="C:peroxisomal membrane"/>
    <property type="evidence" value="ECO:0007669"/>
    <property type="project" value="UniProtKB-SubCell"/>
</dbReference>
<gene>
    <name evidence="10" type="ORF">TCM_019948</name>
</gene>
<organism evidence="10 11">
    <name type="scientific">Theobroma cacao</name>
    <name type="common">Cacao</name>
    <name type="synonym">Cocoa</name>
    <dbReference type="NCBI Taxonomy" id="3641"/>
    <lineage>
        <taxon>Eukaryota</taxon>
        <taxon>Viridiplantae</taxon>
        <taxon>Streptophyta</taxon>
        <taxon>Embryophyta</taxon>
        <taxon>Tracheophyta</taxon>
        <taxon>Spermatophyta</taxon>
        <taxon>Magnoliopsida</taxon>
        <taxon>eudicotyledons</taxon>
        <taxon>Gunneridae</taxon>
        <taxon>Pentapetalae</taxon>
        <taxon>rosids</taxon>
        <taxon>malvids</taxon>
        <taxon>Malvales</taxon>
        <taxon>Malvaceae</taxon>
        <taxon>Byttnerioideae</taxon>
        <taxon>Theobroma</taxon>
    </lineage>
</organism>
<keyword evidence="3" id="KW-0653">Protein transport</keyword>
<evidence type="ECO:0000313" key="10">
    <source>
        <dbReference type="EMBL" id="EOY04773.1"/>
    </source>
</evidence>
<keyword evidence="6" id="KW-0576">Peroxisome</keyword>
<dbReference type="Proteomes" id="UP000026915">
    <property type="component" value="Chromosome 4"/>
</dbReference>
<keyword evidence="4" id="KW-0811">Translocation</keyword>
<evidence type="ECO:0000256" key="1">
    <source>
        <dbReference type="ARBA" id="ARBA00006033"/>
    </source>
</evidence>
<dbReference type="HOGENOM" id="CLU_2459210_0_0_1"/>
<accession>A0A061EJG3</accession>
<evidence type="ECO:0000256" key="7">
    <source>
        <dbReference type="ARBA" id="ARBA00029693"/>
    </source>
</evidence>
<dbReference type="PANTHER" id="PTHR19332">
    <property type="entry name" value="PEROXISOMAL MEMBRANE PROTEIN PEX13"/>
    <property type="match status" value="1"/>
</dbReference>
<evidence type="ECO:0000256" key="9">
    <source>
        <dbReference type="SAM" id="Phobius"/>
    </source>
</evidence>
<dbReference type="PANTHER" id="PTHR19332:SF1">
    <property type="entry name" value="PEROXISOMAL MEMBRANE PROTEIN PEX13"/>
    <property type="match status" value="1"/>
</dbReference>
<evidence type="ECO:0000256" key="6">
    <source>
        <dbReference type="ARBA" id="ARBA00023140"/>
    </source>
</evidence>
<dbReference type="eggNOG" id="ENOG502QSVT">
    <property type="taxonomic scope" value="Eukaryota"/>
</dbReference>
<evidence type="ECO:0000256" key="5">
    <source>
        <dbReference type="ARBA" id="ARBA00023136"/>
    </source>
</evidence>
<comment type="subcellular location">
    <subcellularLocation>
        <location evidence="8">Peroxisome membrane</location>
    </subcellularLocation>
</comment>
<dbReference type="GO" id="GO:0016560">
    <property type="term" value="P:protein import into peroxisome matrix, docking"/>
    <property type="evidence" value="ECO:0007669"/>
    <property type="project" value="InterPro"/>
</dbReference>
<keyword evidence="9" id="KW-0812">Transmembrane</keyword>